<dbReference type="GO" id="GO:0000287">
    <property type="term" value="F:magnesium ion binding"/>
    <property type="evidence" value="ECO:0007669"/>
    <property type="project" value="UniProtKB-UniRule"/>
</dbReference>
<dbReference type="PANTHER" id="PTHR32315">
    <property type="entry name" value="ADENINE PHOSPHORIBOSYLTRANSFERASE"/>
    <property type="match status" value="1"/>
</dbReference>
<dbReference type="SUPFAM" id="SSF53271">
    <property type="entry name" value="PRTase-like"/>
    <property type="match status" value="1"/>
</dbReference>
<keyword evidence="5 15" id="KW-0328">Glycosyltransferase</keyword>
<dbReference type="GO" id="GO:0005525">
    <property type="term" value="F:GTP binding"/>
    <property type="evidence" value="ECO:0007669"/>
    <property type="project" value="UniProtKB-KW"/>
</dbReference>
<feature type="binding site" evidence="15">
    <location>
        <position position="79"/>
    </location>
    <ligand>
        <name>5-phospho-alpha-D-ribose 1-diphosphate</name>
        <dbReference type="ChEBI" id="CHEBI:58017"/>
    </ligand>
</feature>
<evidence type="ECO:0000256" key="5">
    <source>
        <dbReference type="ARBA" id="ARBA00022676"/>
    </source>
</evidence>
<feature type="binding site" evidence="15">
    <location>
        <position position="200"/>
    </location>
    <ligand>
        <name>5-phospho-alpha-D-ribose 1-diphosphate</name>
        <dbReference type="ChEBI" id="CHEBI:58017"/>
    </ligand>
</feature>
<dbReference type="EC" id="2.4.2.9" evidence="3 15"/>
<comment type="function">
    <text evidence="12 15">Catalyzes the conversion of uracil and 5-phospho-alpha-D-ribose 1-diphosphate (PRPP) to UMP and diphosphate.</text>
</comment>
<reference evidence="17 18" key="1">
    <citation type="submission" date="2010-12" db="EMBL/GenBank/DDBJ databases">
        <title>Complete sequence of Desulfurispirillum indicum S5.</title>
        <authorList>
            <consortium name="US DOE Joint Genome Institute"/>
            <person name="Lucas S."/>
            <person name="Copeland A."/>
            <person name="Lapidus A."/>
            <person name="Cheng J.-F."/>
            <person name="Goodwin L."/>
            <person name="Pitluck S."/>
            <person name="Chertkov O."/>
            <person name="Held B."/>
            <person name="Detter J.C."/>
            <person name="Han C."/>
            <person name="Tapia R."/>
            <person name="Land M."/>
            <person name="Hauser L."/>
            <person name="Kyrpides N."/>
            <person name="Ivanova N."/>
            <person name="Mikhailova N."/>
            <person name="Haggblom M."/>
            <person name="Rauschenbach I."/>
            <person name="Bini E."/>
            <person name="Woyke T."/>
        </authorList>
    </citation>
    <scope>NUCLEOTIDE SEQUENCE [LARGE SCALE GENOMIC DNA]</scope>
    <source>
        <strain evidence="18">ATCC BAA-1389 / DSM 22839 / S5</strain>
    </source>
</reference>
<evidence type="ECO:0000256" key="14">
    <source>
        <dbReference type="ARBA" id="ARBA00079807"/>
    </source>
</evidence>
<dbReference type="Gene3D" id="3.40.50.2020">
    <property type="match status" value="1"/>
</dbReference>
<organism evidence="17 18">
    <name type="scientific">Desulfurispirillum indicum (strain ATCC BAA-1389 / DSM 22839 / S5)</name>
    <dbReference type="NCBI Taxonomy" id="653733"/>
    <lineage>
        <taxon>Bacteria</taxon>
        <taxon>Pseudomonadati</taxon>
        <taxon>Chrysiogenota</taxon>
        <taxon>Chrysiogenia</taxon>
        <taxon>Chrysiogenales</taxon>
        <taxon>Chrysiogenaceae</taxon>
        <taxon>Desulfurispirillum</taxon>
    </lineage>
</organism>
<dbReference type="GO" id="GO:0004845">
    <property type="term" value="F:uracil phosphoribosyltransferase activity"/>
    <property type="evidence" value="ECO:0007669"/>
    <property type="project" value="UniProtKB-UniRule"/>
</dbReference>
<dbReference type="GO" id="GO:0044206">
    <property type="term" value="P:UMP salvage"/>
    <property type="evidence" value="ECO:0007669"/>
    <property type="project" value="UniProtKB-UniRule"/>
</dbReference>
<evidence type="ECO:0000259" key="16">
    <source>
        <dbReference type="Pfam" id="PF14681"/>
    </source>
</evidence>
<dbReference type="GO" id="GO:0005737">
    <property type="term" value="C:cytoplasm"/>
    <property type="evidence" value="ECO:0007669"/>
    <property type="project" value="UniProtKB-ARBA"/>
</dbReference>
<accession>E6W283</accession>
<feature type="binding site" evidence="15">
    <location>
        <position position="104"/>
    </location>
    <ligand>
        <name>5-phospho-alpha-D-ribose 1-diphosphate</name>
        <dbReference type="ChEBI" id="CHEBI:58017"/>
    </ligand>
</feature>
<dbReference type="FunCoup" id="E6W283">
    <property type="interactions" value="465"/>
</dbReference>
<feature type="binding site" evidence="15">
    <location>
        <begin position="131"/>
        <end position="139"/>
    </location>
    <ligand>
        <name>5-phospho-alpha-D-ribose 1-diphosphate</name>
        <dbReference type="ChEBI" id="CHEBI:58017"/>
    </ligand>
</feature>
<evidence type="ECO:0000313" key="17">
    <source>
        <dbReference type="EMBL" id="ADU65541.1"/>
    </source>
</evidence>
<feature type="binding site" evidence="15">
    <location>
        <position position="194"/>
    </location>
    <ligand>
        <name>uracil</name>
        <dbReference type="ChEBI" id="CHEBI:17568"/>
    </ligand>
</feature>
<dbReference type="HAMAP" id="MF_01218_B">
    <property type="entry name" value="Upp_B"/>
    <property type="match status" value="1"/>
</dbReference>
<comment type="catalytic activity">
    <reaction evidence="11 15">
        <text>UMP + diphosphate = 5-phospho-alpha-D-ribose 1-diphosphate + uracil</text>
        <dbReference type="Rhea" id="RHEA:13017"/>
        <dbReference type="ChEBI" id="CHEBI:17568"/>
        <dbReference type="ChEBI" id="CHEBI:33019"/>
        <dbReference type="ChEBI" id="CHEBI:57865"/>
        <dbReference type="ChEBI" id="CHEBI:58017"/>
        <dbReference type="EC" id="2.4.2.9"/>
    </reaction>
</comment>
<dbReference type="InterPro" id="IPR034332">
    <property type="entry name" value="Upp_B"/>
</dbReference>
<evidence type="ECO:0000313" key="18">
    <source>
        <dbReference type="Proteomes" id="UP000002572"/>
    </source>
</evidence>
<dbReference type="GO" id="GO:0006223">
    <property type="term" value="P:uracil salvage"/>
    <property type="evidence" value="ECO:0007669"/>
    <property type="project" value="InterPro"/>
</dbReference>
<dbReference type="InParanoid" id="E6W283"/>
<evidence type="ECO:0000256" key="3">
    <source>
        <dbReference type="ARBA" id="ARBA00011894"/>
    </source>
</evidence>
<dbReference type="FunFam" id="3.40.50.2020:FF:000003">
    <property type="entry name" value="Uracil phosphoribosyltransferase"/>
    <property type="match status" value="1"/>
</dbReference>
<comment type="similarity">
    <text evidence="2 15">Belongs to the UPRTase family.</text>
</comment>
<comment type="cofactor">
    <cofactor evidence="15">
        <name>Mg(2+)</name>
        <dbReference type="ChEBI" id="CHEBI:18420"/>
    </cofactor>
    <text evidence="15">Binds 1 Mg(2+) ion per subunit. The magnesium is bound as Mg-PRPP.</text>
</comment>
<dbReference type="InterPro" id="IPR029057">
    <property type="entry name" value="PRTase-like"/>
</dbReference>
<dbReference type="OrthoDB" id="9781675at2"/>
<dbReference type="AlphaFoldDB" id="E6W283"/>
<dbReference type="STRING" id="653733.Selin_0801"/>
<keyword evidence="8 15" id="KW-0460">Magnesium</keyword>
<evidence type="ECO:0000256" key="12">
    <source>
        <dbReference type="ARBA" id="ARBA00056901"/>
    </source>
</evidence>
<dbReference type="KEGG" id="din:Selin_0801"/>
<dbReference type="CDD" id="cd06223">
    <property type="entry name" value="PRTases_typeI"/>
    <property type="match status" value="1"/>
</dbReference>
<dbReference type="InterPro" id="IPR050054">
    <property type="entry name" value="UPRTase/APRTase"/>
</dbReference>
<evidence type="ECO:0000256" key="6">
    <source>
        <dbReference type="ARBA" id="ARBA00022679"/>
    </source>
</evidence>
<dbReference type="PANTHER" id="PTHR32315:SF4">
    <property type="entry name" value="URACIL PHOSPHORIBOSYLTRANSFERASE, CHLOROPLASTIC"/>
    <property type="match status" value="1"/>
</dbReference>
<dbReference type="EMBL" id="CP002432">
    <property type="protein sequence ID" value="ADU65541.1"/>
    <property type="molecule type" value="Genomic_DNA"/>
</dbReference>
<dbReference type="UniPathway" id="UPA00574">
    <property type="reaction ID" value="UER00636"/>
</dbReference>
<dbReference type="InterPro" id="IPR000836">
    <property type="entry name" value="PRTase_dom"/>
</dbReference>
<gene>
    <name evidence="15" type="primary">upp</name>
    <name evidence="17" type="ordered locus">Selin_0801</name>
</gene>
<protein>
    <recommendedName>
        <fullName evidence="13 15">Uracil phosphoribosyltransferase</fullName>
        <ecNumber evidence="3 15">2.4.2.9</ecNumber>
    </recommendedName>
    <alternativeName>
        <fullName evidence="10 15">UMP pyrophosphorylase</fullName>
    </alternativeName>
    <alternativeName>
        <fullName evidence="14 15">UPRTase</fullName>
    </alternativeName>
</protein>
<dbReference type="NCBIfam" id="TIGR01091">
    <property type="entry name" value="upp"/>
    <property type="match status" value="1"/>
</dbReference>
<dbReference type="InterPro" id="IPR005765">
    <property type="entry name" value="UPRT"/>
</dbReference>
<evidence type="ECO:0000256" key="2">
    <source>
        <dbReference type="ARBA" id="ARBA00009516"/>
    </source>
</evidence>
<evidence type="ECO:0000256" key="1">
    <source>
        <dbReference type="ARBA" id="ARBA00005180"/>
    </source>
</evidence>
<evidence type="ECO:0000256" key="7">
    <source>
        <dbReference type="ARBA" id="ARBA00022741"/>
    </source>
</evidence>
<comment type="pathway">
    <text evidence="1 15">Pyrimidine metabolism; UMP biosynthesis via salvage pathway; UMP from uracil: step 1/1.</text>
</comment>
<proteinExistence type="inferred from homology"/>
<keyword evidence="4 15" id="KW-0021">Allosteric enzyme</keyword>
<keyword evidence="6 15" id="KW-0808">Transferase</keyword>
<keyword evidence="7 15" id="KW-0547">Nucleotide-binding</keyword>
<keyword evidence="18" id="KW-1185">Reference proteome</keyword>
<dbReference type="RefSeq" id="WP_013505427.1">
    <property type="nucleotide sequence ID" value="NC_014836.1"/>
</dbReference>
<sequence length="209" mass="23365">MQDVFIVDHPLIQHKLTYIRDRNTSTKMFKELLEEVSMLMAYEITRNLELEDTDIETPLVPTRGKVLGGKKLAVVPILRAGLGMVRGIENLIPNVRIGHLGMYRDHDTLQPVVYYNKLPQDMHQRDVILVDPMLATGGSAVIAVDELKKAGARSVKFMALIAAPEGIRHFFDHHPDVPIYVAAVDEKLSEQGYILPGLGDAGDRIFGTR</sequence>
<dbReference type="eggNOG" id="COG0035">
    <property type="taxonomic scope" value="Bacteria"/>
</dbReference>
<feature type="binding site" evidence="15">
    <location>
        <begin position="199"/>
        <end position="201"/>
    </location>
    <ligand>
        <name>uracil</name>
        <dbReference type="ChEBI" id="CHEBI:17568"/>
    </ligand>
</feature>
<dbReference type="Pfam" id="PF14681">
    <property type="entry name" value="UPRTase"/>
    <property type="match status" value="1"/>
</dbReference>
<comment type="activity regulation">
    <text evidence="15">Allosterically activated by GTP.</text>
</comment>
<evidence type="ECO:0000256" key="13">
    <source>
        <dbReference type="ARBA" id="ARBA00072146"/>
    </source>
</evidence>
<evidence type="ECO:0000256" key="9">
    <source>
        <dbReference type="ARBA" id="ARBA00023134"/>
    </source>
</evidence>
<keyword evidence="9 15" id="KW-0342">GTP-binding</keyword>
<dbReference type="NCBIfam" id="NF001097">
    <property type="entry name" value="PRK00129.1"/>
    <property type="match status" value="1"/>
</dbReference>
<dbReference type="Proteomes" id="UP000002572">
    <property type="component" value="Chromosome"/>
</dbReference>
<name>E6W283_DESIS</name>
<evidence type="ECO:0000256" key="4">
    <source>
        <dbReference type="ARBA" id="ARBA00022533"/>
    </source>
</evidence>
<evidence type="ECO:0000256" key="15">
    <source>
        <dbReference type="HAMAP-Rule" id="MF_01218"/>
    </source>
</evidence>
<feature type="domain" description="Phosphoribosyltransferase" evidence="16">
    <location>
        <begin position="7"/>
        <end position="208"/>
    </location>
</feature>
<dbReference type="HOGENOM" id="CLU_067096_2_2_0"/>
<evidence type="ECO:0000256" key="10">
    <source>
        <dbReference type="ARBA" id="ARBA00031082"/>
    </source>
</evidence>
<evidence type="ECO:0000256" key="11">
    <source>
        <dbReference type="ARBA" id="ARBA00052919"/>
    </source>
</evidence>
<evidence type="ECO:0000256" key="8">
    <source>
        <dbReference type="ARBA" id="ARBA00022842"/>
    </source>
</evidence>